<dbReference type="EMBL" id="JAQIFT010000048">
    <property type="protein sequence ID" value="MDA3732533.1"/>
    <property type="molecule type" value="Genomic_DNA"/>
</dbReference>
<dbReference type="RefSeq" id="WP_271012638.1">
    <property type="nucleotide sequence ID" value="NZ_JAQIFT010000048.1"/>
</dbReference>
<keyword evidence="1" id="KW-0812">Transmembrane</keyword>
<keyword evidence="1" id="KW-1133">Transmembrane helix</keyword>
<organism evidence="3 4">
    <name type="scientific">Holtiella tumoricola</name>
    <dbReference type="NCBI Taxonomy" id="3018743"/>
    <lineage>
        <taxon>Bacteria</taxon>
        <taxon>Bacillati</taxon>
        <taxon>Bacillota</taxon>
        <taxon>Clostridia</taxon>
        <taxon>Lachnospirales</taxon>
        <taxon>Cellulosilyticaceae</taxon>
        <taxon>Holtiella</taxon>
    </lineage>
</organism>
<dbReference type="Proteomes" id="UP001169242">
    <property type="component" value="Unassembled WGS sequence"/>
</dbReference>
<feature type="chain" id="PRO_5041440418" evidence="2">
    <location>
        <begin position="23"/>
        <end position="281"/>
    </location>
</feature>
<comment type="caution">
    <text evidence="3">The sequence shown here is derived from an EMBL/GenBank/DDBJ whole genome shotgun (WGS) entry which is preliminary data.</text>
</comment>
<feature type="signal peptide" evidence="2">
    <location>
        <begin position="1"/>
        <end position="22"/>
    </location>
</feature>
<dbReference type="AlphaFoldDB" id="A0AA42DP41"/>
<evidence type="ECO:0000313" key="3">
    <source>
        <dbReference type="EMBL" id="MDA3732533.1"/>
    </source>
</evidence>
<accession>A0AA42DP41</accession>
<feature type="transmembrane region" description="Helical" evidence="1">
    <location>
        <begin position="248"/>
        <end position="266"/>
    </location>
</feature>
<evidence type="ECO:0000256" key="2">
    <source>
        <dbReference type="SAM" id="SignalP"/>
    </source>
</evidence>
<evidence type="ECO:0000256" key="1">
    <source>
        <dbReference type="SAM" id="Phobius"/>
    </source>
</evidence>
<keyword evidence="1" id="KW-0472">Membrane</keyword>
<keyword evidence="2" id="KW-0732">Signal</keyword>
<evidence type="ECO:0000313" key="4">
    <source>
        <dbReference type="Proteomes" id="UP001169242"/>
    </source>
</evidence>
<reference evidence="3" key="1">
    <citation type="journal article" date="2023" name="Int. J. Syst. Evol. Microbiol.">
        <title>&lt;i&gt;Holtiella tumoricola&lt;/i&gt; gen. nov. sp. nov., isolated from a human clinical sample.</title>
        <authorList>
            <person name="Allen-Vercoe E."/>
            <person name="Daigneault M.C."/>
            <person name="Vancuren S.J."/>
            <person name="Cochrane K."/>
            <person name="O'Neal L.L."/>
            <person name="Sankaranarayanan K."/>
            <person name="Lawson P.A."/>
        </authorList>
    </citation>
    <scope>NUCLEOTIDE SEQUENCE</scope>
    <source>
        <strain evidence="3">CC70A</strain>
    </source>
</reference>
<proteinExistence type="predicted"/>
<name>A0AA42DP41_9FIRM</name>
<gene>
    <name evidence="3" type="ORF">PBV87_13660</name>
</gene>
<protein>
    <submittedName>
        <fullName evidence="3">Uncharacterized protein</fullName>
    </submittedName>
</protein>
<keyword evidence="4" id="KW-1185">Reference proteome</keyword>
<sequence>MKRQLGTCLIAMLMLGTTSIDASEIGIQNNQLTIPVGEKHFSVQLNVKEDELYAGVEMGVDLTQGLEIKNINYGIDQDYMNVGPVQNSAGTYYFGYFDGENKFSGNYTITLDVEKVDETIKEASISLKALNITRLDDQQNVETDKKSLDQQVYVTFKEDQAPIKEETVILEEIPNDRPQQKEPVTKPTVDKQPLVEPEETIQIEEKVEPEQPKEEVSRPIEVESIVDPAPEPEKEIVEVKTPLPYGKMTLGAILIAALAFVIGRITKKMNLPKEDKHDQQL</sequence>